<organism evidence="2 3">
    <name type="scientific">Steroidobacter gossypii</name>
    <dbReference type="NCBI Taxonomy" id="2805490"/>
    <lineage>
        <taxon>Bacteria</taxon>
        <taxon>Pseudomonadati</taxon>
        <taxon>Pseudomonadota</taxon>
        <taxon>Gammaproteobacteria</taxon>
        <taxon>Steroidobacterales</taxon>
        <taxon>Steroidobacteraceae</taxon>
        <taxon>Steroidobacter</taxon>
    </lineage>
</organism>
<name>A0ABS1X3H1_9GAMM</name>
<dbReference type="Proteomes" id="UP000661077">
    <property type="component" value="Unassembled WGS sequence"/>
</dbReference>
<keyword evidence="3" id="KW-1185">Reference proteome</keyword>
<dbReference type="InterPro" id="IPR040708">
    <property type="entry name" value="DUF5636"/>
</dbReference>
<dbReference type="Pfam" id="PF18686">
    <property type="entry name" value="DUF5636"/>
    <property type="match status" value="1"/>
</dbReference>
<accession>A0ABS1X3H1</accession>
<dbReference type="RefSeq" id="WP_203169883.1">
    <property type="nucleotide sequence ID" value="NZ_JAEVLS010000006.1"/>
</dbReference>
<comment type="caution">
    <text evidence="2">The sequence shown here is derived from an EMBL/GenBank/DDBJ whole genome shotgun (WGS) entry which is preliminary data.</text>
</comment>
<feature type="domain" description="DUF5636" evidence="1">
    <location>
        <begin position="29"/>
        <end position="212"/>
    </location>
</feature>
<proteinExistence type="predicted"/>
<evidence type="ECO:0000313" key="2">
    <source>
        <dbReference type="EMBL" id="MBM0107765.1"/>
    </source>
</evidence>
<dbReference type="EMBL" id="JAEVLS010000006">
    <property type="protein sequence ID" value="MBM0107765.1"/>
    <property type="molecule type" value="Genomic_DNA"/>
</dbReference>
<evidence type="ECO:0000313" key="3">
    <source>
        <dbReference type="Proteomes" id="UP000661077"/>
    </source>
</evidence>
<sequence length="361" mass="39643">MPEITSNDKVAVQSFINTQFGLNDPVLAADYAEIAMFLSVEQRWGPEVARLSGFLEEEYWVQTAKGFSNRLSTAISTVGAQLGFSNYSNGIVMAGFTDPGVFTSYVSKGSFWKDAVSSNHGEYSHSLQWLTLGLAAAGKRLSLRTTASYLFKNAVAHQSDKEFVVPGRNQPSKIYLWDFLVDCFDFGPDPDWQANTATHTARSPTHFNTRIQASKTWIGRHLRKRYAKRGWAAPGSPTPTSTKGYAIERATQKGYQQQHSNSGGNYVYEHSRVTTPVTVNKPAGPRGRLKGQLTISAGAWGAEAPRTATLQWTTRLGTVLRLTYLGNTAEFNAGCHDVTFDFGEDAGHRLTVLNLAKAKAS</sequence>
<evidence type="ECO:0000259" key="1">
    <source>
        <dbReference type="Pfam" id="PF18686"/>
    </source>
</evidence>
<reference evidence="2 3" key="1">
    <citation type="journal article" date="2021" name="Int. J. Syst. Evol. Microbiol.">
        <title>Steroidobacter gossypii sp. nov., isolated from soil of cotton cropping field.</title>
        <authorList>
            <person name="Huang R."/>
            <person name="Yang S."/>
            <person name="Zhen C."/>
            <person name="Liu W."/>
        </authorList>
    </citation>
    <scope>NUCLEOTIDE SEQUENCE [LARGE SCALE GENOMIC DNA]</scope>
    <source>
        <strain evidence="2 3">S1-65</strain>
    </source>
</reference>
<gene>
    <name evidence="2" type="ORF">JM946_23720</name>
</gene>
<protein>
    <recommendedName>
        <fullName evidence="1">DUF5636 domain-containing protein</fullName>
    </recommendedName>
</protein>